<gene>
    <name evidence="2" type="ORF">DASC09_010390</name>
</gene>
<dbReference type="Proteomes" id="UP001360560">
    <property type="component" value="Unassembled WGS sequence"/>
</dbReference>
<proteinExistence type="predicted"/>
<dbReference type="EMBL" id="BTFZ01000002">
    <property type="protein sequence ID" value="GMM33714.1"/>
    <property type="molecule type" value="Genomic_DNA"/>
</dbReference>
<comment type="caution">
    <text evidence="2">The sequence shown here is derived from an EMBL/GenBank/DDBJ whole genome shotgun (WGS) entry which is preliminary data.</text>
</comment>
<evidence type="ECO:0000313" key="3">
    <source>
        <dbReference type="Proteomes" id="UP001360560"/>
    </source>
</evidence>
<feature type="compositionally biased region" description="Polar residues" evidence="1">
    <location>
        <begin position="1"/>
        <end position="21"/>
    </location>
</feature>
<dbReference type="GeneID" id="90071693"/>
<keyword evidence="3" id="KW-1185">Reference proteome</keyword>
<feature type="compositionally biased region" description="Basic and acidic residues" evidence="1">
    <location>
        <begin position="24"/>
        <end position="36"/>
    </location>
</feature>
<evidence type="ECO:0000313" key="2">
    <source>
        <dbReference type="EMBL" id="GMM33714.1"/>
    </source>
</evidence>
<feature type="region of interest" description="Disordered" evidence="1">
    <location>
        <begin position="1"/>
        <end position="49"/>
    </location>
</feature>
<accession>A0AAV5QG65</accession>
<organism evidence="2 3">
    <name type="scientific">Saccharomycopsis crataegensis</name>
    <dbReference type="NCBI Taxonomy" id="43959"/>
    <lineage>
        <taxon>Eukaryota</taxon>
        <taxon>Fungi</taxon>
        <taxon>Dikarya</taxon>
        <taxon>Ascomycota</taxon>
        <taxon>Saccharomycotina</taxon>
        <taxon>Saccharomycetes</taxon>
        <taxon>Saccharomycopsidaceae</taxon>
        <taxon>Saccharomycopsis</taxon>
    </lineage>
</organism>
<reference evidence="2 3" key="1">
    <citation type="journal article" date="2023" name="Elife">
        <title>Identification of key yeast species and microbe-microbe interactions impacting larval growth of Drosophila in the wild.</title>
        <authorList>
            <person name="Mure A."/>
            <person name="Sugiura Y."/>
            <person name="Maeda R."/>
            <person name="Honda K."/>
            <person name="Sakurai N."/>
            <person name="Takahashi Y."/>
            <person name="Watada M."/>
            <person name="Katoh T."/>
            <person name="Gotoh A."/>
            <person name="Gotoh Y."/>
            <person name="Taniguchi I."/>
            <person name="Nakamura K."/>
            <person name="Hayashi T."/>
            <person name="Katayama T."/>
            <person name="Uemura T."/>
            <person name="Hattori Y."/>
        </authorList>
    </citation>
    <scope>NUCLEOTIDE SEQUENCE [LARGE SCALE GENOMIC DNA]</scope>
    <source>
        <strain evidence="2 3">SC-9</strain>
    </source>
</reference>
<sequence length="100" mass="11588">MSIANNYNNRHGDIITNTSQPKGHVCDQEARSDLQHGTEPGTFDQSTNRFNQLRRFIDANGESQEEYNSESGIMEIDHDYKKWLIIVSKRNHVQICRSYS</sequence>
<evidence type="ECO:0000256" key="1">
    <source>
        <dbReference type="SAM" id="MobiDB-lite"/>
    </source>
</evidence>
<protein>
    <submittedName>
        <fullName evidence="2">Uncharacterized protein</fullName>
    </submittedName>
</protein>
<dbReference type="RefSeq" id="XP_064850714.1">
    <property type="nucleotide sequence ID" value="XM_064994642.1"/>
</dbReference>
<dbReference type="AlphaFoldDB" id="A0AAV5QG65"/>
<name>A0AAV5QG65_9ASCO</name>